<evidence type="ECO:0000256" key="1">
    <source>
        <dbReference type="SAM" id="Phobius"/>
    </source>
</evidence>
<proteinExistence type="predicted"/>
<dbReference type="OrthoDB" id="7474775at2"/>
<comment type="caution">
    <text evidence="2">The sequence shown here is derived from an EMBL/GenBank/DDBJ whole genome shotgun (WGS) entry which is preliminary data.</text>
</comment>
<keyword evidence="3" id="KW-1185">Reference proteome</keyword>
<dbReference type="Proteomes" id="UP000282977">
    <property type="component" value="Unassembled WGS sequence"/>
</dbReference>
<keyword evidence="1" id="KW-1133">Transmembrane helix</keyword>
<feature type="transmembrane region" description="Helical" evidence="1">
    <location>
        <begin position="60"/>
        <end position="81"/>
    </location>
</feature>
<name>A0A437JDR3_9SPHN</name>
<accession>A0A437JDR3</accession>
<dbReference type="RefSeq" id="WP_127689419.1">
    <property type="nucleotide sequence ID" value="NZ_RZUL01000001.1"/>
</dbReference>
<protein>
    <submittedName>
        <fullName evidence="2">Uncharacterized protein</fullName>
    </submittedName>
</protein>
<keyword evidence="1" id="KW-0812">Transmembrane</keyword>
<organism evidence="2 3">
    <name type="scientific">Sphingobium algorifonticola</name>
    <dbReference type="NCBI Taxonomy" id="2008318"/>
    <lineage>
        <taxon>Bacteria</taxon>
        <taxon>Pseudomonadati</taxon>
        <taxon>Pseudomonadota</taxon>
        <taxon>Alphaproteobacteria</taxon>
        <taxon>Sphingomonadales</taxon>
        <taxon>Sphingomonadaceae</taxon>
        <taxon>Sphingobium</taxon>
    </lineage>
</organism>
<feature type="transmembrane region" description="Helical" evidence="1">
    <location>
        <begin position="25"/>
        <end position="48"/>
    </location>
</feature>
<gene>
    <name evidence="2" type="ORF">ENE74_04680</name>
</gene>
<dbReference type="AlphaFoldDB" id="A0A437JDR3"/>
<keyword evidence="1" id="KW-0472">Membrane</keyword>
<reference evidence="2 3" key="1">
    <citation type="submission" date="2019-01" db="EMBL/GenBank/DDBJ databases">
        <authorList>
            <person name="Chen W.-M."/>
        </authorList>
    </citation>
    <scope>NUCLEOTIDE SEQUENCE [LARGE SCALE GENOMIC DNA]</scope>
    <source>
        <strain evidence="2 3">TLA-22</strain>
    </source>
</reference>
<evidence type="ECO:0000313" key="2">
    <source>
        <dbReference type="EMBL" id="RVT43883.1"/>
    </source>
</evidence>
<evidence type="ECO:0000313" key="3">
    <source>
        <dbReference type="Proteomes" id="UP000282977"/>
    </source>
</evidence>
<dbReference type="EMBL" id="RZUL01000001">
    <property type="protein sequence ID" value="RVT43883.1"/>
    <property type="molecule type" value="Genomic_DNA"/>
</dbReference>
<sequence>MTEPDHPLPDIDRDSDRDRAARQRLLAINLFRLSGVFILMFGFLIMMQRFGWVQGQNAKIMGAIIATVGMVQTIIVPRMLLRAWRSPPTD</sequence>